<organism evidence="2 3">
    <name type="scientific">Aerophobetes bacterium</name>
    <dbReference type="NCBI Taxonomy" id="2030807"/>
    <lineage>
        <taxon>Bacteria</taxon>
        <taxon>Candidatus Aerophobota</taxon>
    </lineage>
</organism>
<keyword evidence="1" id="KW-1133">Transmembrane helix</keyword>
<protein>
    <submittedName>
        <fullName evidence="2">Uncharacterized protein</fullName>
    </submittedName>
</protein>
<feature type="transmembrane region" description="Helical" evidence="1">
    <location>
        <begin position="202"/>
        <end position="229"/>
    </location>
</feature>
<name>A0A2A4YMN3_UNCAE</name>
<keyword evidence="1" id="KW-0812">Transmembrane</keyword>
<keyword evidence="1" id="KW-0472">Membrane</keyword>
<evidence type="ECO:0000313" key="3">
    <source>
        <dbReference type="Proteomes" id="UP000217838"/>
    </source>
</evidence>
<sequence>MAVSVVEQAALDGAENFGVVDYFKEVASNRSFYIIQLPKIALELSEKVAGFASATLSPITTGLGRLTDAEDFVFFLQDLASLPEATGKVCKKITGWINGSTTFMELANQVRKLAAHLGSTLGDYAGSVRALRGLNVAVGRLDVVSDKVGSCGSLLGSSSKLYDIVTGGNPSKTDTLKPSLQSVKRPLEESKNFWDAGIHVSIIALSLMGLTVGMAAYPAATVLVSGGLLGSRMISYYRSCQLNAMNASHPQMKQAKI</sequence>
<accession>A0A2A4YMN3</accession>
<dbReference type="EMBL" id="NVUU01000003">
    <property type="protein sequence ID" value="PCI96068.1"/>
    <property type="molecule type" value="Genomic_DNA"/>
</dbReference>
<evidence type="ECO:0000313" key="2">
    <source>
        <dbReference type="EMBL" id="PCI96068.1"/>
    </source>
</evidence>
<comment type="caution">
    <text evidence="2">The sequence shown here is derived from an EMBL/GenBank/DDBJ whole genome shotgun (WGS) entry which is preliminary data.</text>
</comment>
<reference evidence="3" key="1">
    <citation type="submission" date="2017-08" db="EMBL/GenBank/DDBJ databases">
        <title>A dynamic microbial community with high functional redundancy inhabits the cold, oxic subseafloor aquifer.</title>
        <authorList>
            <person name="Tully B.J."/>
            <person name="Wheat C.G."/>
            <person name="Glazer B.T."/>
            <person name="Huber J.A."/>
        </authorList>
    </citation>
    <scope>NUCLEOTIDE SEQUENCE [LARGE SCALE GENOMIC DNA]</scope>
</reference>
<dbReference type="AlphaFoldDB" id="A0A2A4YMN3"/>
<gene>
    <name evidence="2" type="ORF">COB11_00355</name>
</gene>
<dbReference type="Proteomes" id="UP000217838">
    <property type="component" value="Unassembled WGS sequence"/>
</dbReference>
<proteinExistence type="predicted"/>
<evidence type="ECO:0000256" key="1">
    <source>
        <dbReference type="SAM" id="Phobius"/>
    </source>
</evidence>